<accession>A0A814AZT8</accession>
<feature type="region of interest" description="Disordered" evidence="1">
    <location>
        <begin position="241"/>
        <end position="292"/>
    </location>
</feature>
<dbReference type="EMBL" id="CAJNOE010000105">
    <property type="protein sequence ID" value="CAF0919648.1"/>
    <property type="molecule type" value="Genomic_DNA"/>
</dbReference>
<evidence type="ECO:0000313" key="4">
    <source>
        <dbReference type="Proteomes" id="UP000663860"/>
    </source>
</evidence>
<sequence>MKLKDYLNSLVSRRKSNTSSKSPKTKINEESISSTDYHYEICDYNDTNKVPINDQPNRTEFLLARHAHLVNTIVGIQSQANSCSHCRILHQQTQPNFFSNPNYSNTLATCNLHSECPYQTFISSSNSSLCVKTRQRSKIRTNPWIKTTQTSQAKNFVCNPSTLSSGLIHSESFPQTIANGNIYLKNPLNRILHQSDSGHGLSLSSSRMIDSSSSPDNTSNDGILSDNKQFVLYTKQIEQYSSPKTIPSDNKRKIKKSSQSRYQRPSNSRLSSPKKNYIHRKNSSRSSSPRLHNDHFSVEFEEIVENERIHKQRSPTRKSPFILPLDETYVQSSSSPLSILRSTTLKKSNSRTILRHIEEIENEIQMITNLNLDQDEQMIPSNTYSKENNRQSIHEQVDQWIEQCLTTTNKDSTTLLHTQCDQLLNRIDDSMASVCSNNDQPKVSSLPKSSKQTELMTAFYLSATPSTKRTHSFTYNPLEQLSKSQTITNGIKSTHECPF</sequence>
<comment type="caution">
    <text evidence="2">The sequence shown here is derived from an EMBL/GenBank/DDBJ whole genome shotgun (WGS) entry which is preliminary data.</text>
</comment>
<dbReference type="Proteomes" id="UP000663868">
    <property type="component" value="Unassembled WGS sequence"/>
</dbReference>
<evidence type="ECO:0000256" key="1">
    <source>
        <dbReference type="SAM" id="MobiDB-lite"/>
    </source>
</evidence>
<gene>
    <name evidence="2" type="ORF">IZO911_LOCUS13240</name>
    <name evidence="3" type="ORF">KXQ929_LOCUS19694</name>
</gene>
<feature type="compositionally biased region" description="Polar residues" evidence="1">
    <location>
        <begin position="259"/>
        <end position="274"/>
    </location>
</feature>
<feature type="compositionally biased region" description="Low complexity" evidence="1">
    <location>
        <begin position="196"/>
        <end position="221"/>
    </location>
</feature>
<reference evidence="2" key="1">
    <citation type="submission" date="2021-02" db="EMBL/GenBank/DDBJ databases">
        <authorList>
            <person name="Nowell W R."/>
        </authorList>
    </citation>
    <scope>NUCLEOTIDE SEQUENCE</scope>
</reference>
<dbReference type="AlphaFoldDB" id="A0A814AZT8"/>
<dbReference type="EMBL" id="CAJOBB010001346">
    <property type="protein sequence ID" value="CAF3844332.1"/>
    <property type="molecule type" value="Genomic_DNA"/>
</dbReference>
<protein>
    <submittedName>
        <fullName evidence="2">Uncharacterized protein</fullName>
    </submittedName>
</protein>
<evidence type="ECO:0000313" key="3">
    <source>
        <dbReference type="EMBL" id="CAF3844332.1"/>
    </source>
</evidence>
<name>A0A814AZT8_9BILA</name>
<evidence type="ECO:0000313" key="2">
    <source>
        <dbReference type="EMBL" id="CAF0919648.1"/>
    </source>
</evidence>
<proteinExistence type="predicted"/>
<feature type="region of interest" description="Disordered" evidence="1">
    <location>
        <begin position="196"/>
        <end position="224"/>
    </location>
</feature>
<organism evidence="2 4">
    <name type="scientific">Adineta steineri</name>
    <dbReference type="NCBI Taxonomy" id="433720"/>
    <lineage>
        <taxon>Eukaryota</taxon>
        <taxon>Metazoa</taxon>
        <taxon>Spiralia</taxon>
        <taxon>Gnathifera</taxon>
        <taxon>Rotifera</taxon>
        <taxon>Eurotatoria</taxon>
        <taxon>Bdelloidea</taxon>
        <taxon>Adinetida</taxon>
        <taxon>Adinetidae</taxon>
        <taxon>Adineta</taxon>
    </lineage>
</organism>
<dbReference type="Proteomes" id="UP000663860">
    <property type="component" value="Unassembled WGS sequence"/>
</dbReference>